<evidence type="ECO:0000259" key="1">
    <source>
        <dbReference type="SMART" id="SM00382"/>
    </source>
</evidence>
<dbReference type="PANTHER" id="PTHR42759:SF1">
    <property type="entry name" value="MAGNESIUM-CHELATASE SUBUNIT CHLD"/>
    <property type="match status" value="1"/>
</dbReference>
<sequence>MTSPADWQQLREALMDHGYRADDALATIAWLSGRLDRPLLCEGPPGVGKTALAHALAAVHGGQLFRLQCYEGIDAAQALYDWDFRSQILYLRTLETAHAAETAEAGKLEAQLYSERFLLTRPILAALTASAEGRRAVLLIDEIDRADDEFEALLLEVLSEWALSIPELGRIETAQPPLVVITSNRTREIHDALRRRCLYHWFDFPDREAEQQILALHVSEANEALVAATSDYVRAVRQMALNRPPGTAEAIDWLRSLMALGAVDLDAAAAHATLGALIKDAEDAEQVRAHGPIIGGAPPRRPS</sequence>
<dbReference type="Gene3D" id="3.40.50.300">
    <property type="entry name" value="P-loop containing nucleotide triphosphate hydrolases"/>
    <property type="match status" value="1"/>
</dbReference>
<dbReference type="InterPro" id="IPR027417">
    <property type="entry name" value="P-loop_NTPase"/>
</dbReference>
<dbReference type="Proteomes" id="UP000235703">
    <property type="component" value="Unassembled WGS sequence"/>
</dbReference>
<keyword evidence="3" id="KW-1185">Reference proteome</keyword>
<proteinExistence type="predicted"/>
<dbReference type="OrthoDB" id="9783370at2"/>
<dbReference type="PANTHER" id="PTHR42759">
    <property type="entry name" value="MOXR FAMILY PROTEIN"/>
    <property type="match status" value="1"/>
</dbReference>
<dbReference type="InterPro" id="IPR003593">
    <property type="entry name" value="AAA+_ATPase"/>
</dbReference>
<dbReference type="InterPro" id="IPR050764">
    <property type="entry name" value="CbbQ/NirQ/NorQ/GpvN"/>
</dbReference>
<organism evidence="2 3">
    <name type="scientific">Brevibacterium luteolum</name>
    <dbReference type="NCBI Taxonomy" id="199591"/>
    <lineage>
        <taxon>Bacteria</taxon>
        <taxon>Bacillati</taxon>
        <taxon>Actinomycetota</taxon>
        <taxon>Actinomycetes</taxon>
        <taxon>Micrococcales</taxon>
        <taxon>Brevibacteriaceae</taxon>
        <taxon>Brevibacterium</taxon>
    </lineage>
</organism>
<dbReference type="GO" id="GO:0016887">
    <property type="term" value="F:ATP hydrolysis activity"/>
    <property type="evidence" value="ECO:0007669"/>
    <property type="project" value="InterPro"/>
</dbReference>
<protein>
    <submittedName>
        <fullName evidence="2">ATPase</fullName>
    </submittedName>
</protein>
<gene>
    <name evidence="2" type="ORF">CJ198_06190</name>
</gene>
<dbReference type="EMBL" id="PNFZ01000002">
    <property type="protein sequence ID" value="PMB98878.1"/>
    <property type="molecule type" value="Genomic_DNA"/>
</dbReference>
<dbReference type="SMART" id="SM00382">
    <property type="entry name" value="AAA"/>
    <property type="match status" value="1"/>
</dbReference>
<name>A0A2N6PJM7_9MICO</name>
<dbReference type="RefSeq" id="WP_102161707.1">
    <property type="nucleotide sequence ID" value="NZ_PNFZ01000002.1"/>
</dbReference>
<dbReference type="SUPFAM" id="SSF52540">
    <property type="entry name" value="P-loop containing nucleoside triphosphate hydrolases"/>
    <property type="match status" value="1"/>
</dbReference>
<accession>A0A2N6PJM7</accession>
<dbReference type="GO" id="GO:0005524">
    <property type="term" value="F:ATP binding"/>
    <property type="evidence" value="ECO:0007669"/>
    <property type="project" value="InterPro"/>
</dbReference>
<comment type="caution">
    <text evidence="2">The sequence shown here is derived from an EMBL/GenBank/DDBJ whole genome shotgun (WGS) entry which is preliminary data.</text>
</comment>
<evidence type="ECO:0000313" key="3">
    <source>
        <dbReference type="Proteomes" id="UP000235703"/>
    </source>
</evidence>
<dbReference type="InterPro" id="IPR011704">
    <property type="entry name" value="ATPase_dyneun-rel_AAA"/>
</dbReference>
<dbReference type="AlphaFoldDB" id="A0A2N6PJM7"/>
<reference evidence="2 3" key="1">
    <citation type="submission" date="2017-09" db="EMBL/GenBank/DDBJ databases">
        <title>Bacterial strain isolated from the female urinary microbiota.</title>
        <authorList>
            <person name="Thomas-White K."/>
            <person name="Kumar N."/>
            <person name="Forster S."/>
            <person name="Putonti C."/>
            <person name="Lawley T."/>
            <person name="Wolfe A.J."/>
        </authorList>
    </citation>
    <scope>NUCLEOTIDE SEQUENCE [LARGE SCALE GENOMIC DNA]</scope>
    <source>
        <strain evidence="2 3">UMB0680</strain>
    </source>
</reference>
<dbReference type="Pfam" id="PF07728">
    <property type="entry name" value="AAA_5"/>
    <property type="match status" value="1"/>
</dbReference>
<evidence type="ECO:0000313" key="2">
    <source>
        <dbReference type="EMBL" id="PMB98878.1"/>
    </source>
</evidence>
<feature type="domain" description="AAA+ ATPase" evidence="1">
    <location>
        <begin position="35"/>
        <end position="208"/>
    </location>
</feature>